<feature type="compositionally biased region" description="Basic and acidic residues" evidence="1">
    <location>
        <begin position="235"/>
        <end position="244"/>
    </location>
</feature>
<feature type="compositionally biased region" description="Basic and acidic residues" evidence="1">
    <location>
        <begin position="156"/>
        <end position="166"/>
    </location>
</feature>
<feature type="compositionally biased region" description="Basic and acidic residues" evidence="1">
    <location>
        <begin position="88"/>
        <end position="109"/>
    </location>
</feature>
<dbReference type="EMBL" id="CADCUS010000550">
    <property type="protein sequence ID" value="CAA9441219.1"/>
    <property type="molecule type" value="Genomic_DNA"/>
</dbReference>
<organism evidence="2">
    <name type="scientific">uncultured Pseudonocardia sp</name>
    <dbReference type="NCBI Taxonomy" id="211455"/>
    <lineage>
        <taxon>Bacteria</taxon>
        <taxon>Bacillati</taxon>
        <taxon>Actinomycetota</taxon>
        <taxon>Actinomycetes</taxon>
        <taxon>Pseudonocardiales</taxon>
        <taxon>Pseudonocardiaceae</taxon>
        <taxon>Pseudonocardia</taxon>
        <taxon>environmental samples</taxon>
    </lineage>
</organism>
<feature type="compositionally biased region" description="Polar residues" evidence="1">
    <location>
        <begin position="256"/>
        <end position="266"/>
    </location>
</feature>
<evidence type="ECO:0000313" key="2">
    <source>
        <dbReference type="EMBL" id="CAA9441219.1"/>
    </source>
</evidence>
<sequence length="266" mass="28523">MGIEFTTRIVDARGREVAGLKMSKSRAWDGVRVQAPSAPQLEPFDDPGRGVTFLGLDDPVVDRTTQDGRTHTSRAVAVFRGQTGCDGRVGEDPESQRRSDHEQDEHGDGEAEDVGTHGAEQRRDAADGQAAEPVGHPLRQVDRDVRPGGHQSGEGSARDEDAREEVLQVLLGRAGDRTAEEVEEHDHEQGRRDDAVHDRSGVAGRLRQAATGEDDAVPQPAERPGPVRAGVCGRGGHDALRSGVEDGLPGAPVRVRNTSSRLGSRK</sequence>
<feature type="region of interest" description="Disordered" evidence="1">
    <location>
        <begin position="62"/>
        <end position="266"/>
    </location>
</feature>
<name>A0A6J4QM72_9PSEU</name>
<proteinExistence type="predicted"/>
<evidence type="ECO:0000256" key="1">
    <source>
        <dbReference type="SAM" id="MobiDB-lite"/>
    </source>
</evidence>
<gene>
    <name evidence="2" type="ORF">AVDCRST_MAG66-4003</name>
</gene>
<reference evidence="2" key="1">
    <citation type="submission" date="2020-02" db="EMBL/GenBank/DDBJ databases">
        <authorList>
            <person name="Meier V. D."/>
        </authorList>
    </citation>
    <scope>NUCLEOTIDE SEQUENCE</scope>
    <source>
        <strain evidence="2">AVDCRST_MAG66</strain>
    </source>
</reference>
<feature type="compositionally biased region" description="Basic and acidic residues" evidence="1">
    <location>
        <begin position="174"/>
        <end position="200"/>
    </location>
</feature>
<accession>A0A6J4QM72</accession>
<dbReference type="AlphaFoldDB" id="A0A6J4QM72"/>
<protein>
    <submittedName>
        <fullName evidence="2">Uncharacterized protein</fullName>
    </submittedName>
</protein>